<evidence type="ECO:0000259" key="2">
    <source>
        <dbReference type="Pfam" id="PF09103"/>
    </source>
</evidence>
<feature type="region of interest" description="Disordered" evidence="1">
    <location>
        <begin position="47"/>
        <end position="71"/>
    </location>
</feature>
<comment type="caution">
    <text evidence="4">The sequence shown here is derived from an EMBL/GenBank/DDBJ whole genome shotgun (WGS) entry which is preliminary data.</text>
</comment>
<evidence type="ECO:0000313" key="5">
    <source>
        <dbReference type="Proteomes" id="UP001151518"/>
    </source>
</evidence>
<dbReference type="GO" id="GO:0006355">
    <property type="term" value="P:regulation of DNA-templated transcription"/>
    <property type="evidence" value="ECO:0007669"/>
    <property type="project" value="TreeGrafter"/>
</dbReference>
<dbReference type="OrthoDB" id="21095at2759"/>
<feature type="compositionally biased region" description="Polar residues" evidence="1">
    <location>
        <begin position="109"/>
        <end position="122"/>
    </location>
</feature>
<protein>
    <recommendedName>
        <fullName evidence="6">BRCA2 OB1 domain-containing protein</fullName>
    </recommendedName>
</protein>
<feature type="compositionally biased region" description="Polar residues" evidence="1">
    <location>
        <begin position="191"/>
        <end position="201"/>
    </location>
</feature>
<evidence type="ECO:0000313" key="4">
    <source>
        <dbReference type="EMBL" id="KAJ2678231.1"/>
    </source>
</evidence>
<accession>A0A9W8G8H9</accession>
<dbReference type="InterPro" id="IPR015187">
    <property type="entry name" value="BRCA2_OB_1"/>
</dbReference>
<evidence type="ECO:0000256" key="1">
    <source>
        <dbReference type="SAM" id="MobiDB-lite"/>
    </source>
</evidence>
<sequence>MRFLGYMAKVKAPLDTFAKADPEESIVEEINTQGLFDGLDDLYNFSDSHSGKPRKATNEPANPASRVDNTDKCAPLHDQLEVMYSQEAAEIVHEFGDFSNAHNPFHSASAPQTQKTDGNTQQASVVDRVEVLSKNSLIDMSDDVAKEIVSRFGGFTAALQGCNLKAASRPSSANIGSSSTRLTIAANNNITNGSVSATSDDGSGDLADMSDAEQRTGFGLQFSHKDDGEDAASNMLTSKKPPARLLQFSKTFRSPARIANALPGASVQGRKLVNQHRPPPRLPPVTSTIPVEPNTTFQQLKSGDMVDSSEWKPRQSIADYAHLIDVGNRNDMPSDILEISADSAKEYCFPEDNSSKSWGVSEARQLLISYGCTPSVVTEQWVQNHYRWIVWTCASYARRLSSKCEYFWSIKGIVDRLLHRYEREYAQGKRSALKMILEGDASPQQLMVLCLASIYPHGDSFRIEVTDGWYGINSTVDTVLAQAIRNGRLRIGDKIVCAGLRVDGLSEGVPPLSDTAKTALLSLTGNSVRRAHWHTKLGFQPKQMMYMSLSAVYELGGPIGATLDVIILRSYPMLYVETMATDQRVVRIEKEEQKIVSAFTEKRAMLLQEALEKRRSCSKYAKQGYTNAVLATTCTDGEELFNIVMHGNAEPAEAQQMLTDSQREALSSRVKPMNADPEMIYRSEYCERRALHIDELRHLENSQEIDVVGKVESCDTNTPGQTTVLCLSSTDDNGDLYYATIEFSVATFGNINVSFGSQIMLRNCYFISYYNADKTTFRLKAEDVSELVL</sequence>
<feature type="region of interest" description="Disordered" evidence="1">
    <location>
        <begin position="102"/>
        <end position="122"/>
    </location>
</feature>
<gene>
    <name evidence="4" type="ORF">GGI25_002582</name>
</gene>
<proteinExistence type="predicted"/>
<dbReference type="InterPro" id="IPR015525">
    <property type="entry name" value="BRCA2"/>
</dbReference>
<dbReference type="SUPFAM" id="SSF50249">
    <property type="entry name" value="Nucleic acid-binding proteins"/>
    <property type="match status" value="1"/>
</dbReference>
<dbReference type="PANTHER" id="PTHR11289:SF0">
    <property type="entry name" value="BREAST CANCER TYPE 2 SUSCEPTIBILITY PROTEIN"/>
    <property type="match status" value="1"/>
</dbReference>
<dbReference type="GO" id="GO:0000724">
    <property type="term" value="P:double-strand break repair via homologous recombination"/>
    <property type="evidence" value="ECO:0007669"/>
    <property type="project" value="InterPro"/>
</dbReference>
<dbReference type="Pfam" id="PF09169">
    <property type="entry name" value="BRCA-2_helical"/>
    <property type="match status" value="1"/>
</dbReference>
<feature type="domain" description="BRCA2 OB1" evidence="2">
    <location>
        <begin position="431"/>
        <end position="540"/>
    </location>
</feature>
<dbReference type="InterPro" id="IPR015252">
    <property type="entry name" value="BRCA2_hlx"/>
</dbReference>
<dbReference type="Pfam" id="PF09103">
    <property type="entry name" value="BRCA-2_OB1"/>
    <property type="match status" value="1"/>
</dbReference>
<feature type="domain" description="Breast cancer type 2 susceptibility protein helical" evidence="3">
    <location>
        <begin position="360"/>
        <end position="424"/>
    </location>
</feature>
<evidence type="ECO:0008006" key="6">
    <source>
        <dbReference type="Google" id="ProtNLM"/>
    </source>
</evidence>
<dbReference type="InterPro" id="IPR036315">
    <property type="entry name" value="BRCA2_hlx_sf"/>
</dbReference>
<dbReference type="SUPFAM" id="SSF81872">
    <property type="entry name" value="BRCA2 helical domain"/>
    <property type="match status" value="1"/>
</dbReference>
<dbReference type="Gene3D" id="2.40.50.140">
    <property type="entry name" value="Nucleic acid-binding proteins"/>
    <property type="match status" value="2"/>
</dbReference>
<dbReference type="AlphaFoldDB" id="A0A9W8G8H9"/>
<feature type="region of interest" description="Disordered" evidence="1">
    <location>
        <begin position="191"/>
        <end position="210"/>
    </location>
</feature>
<dbReference type="Proteomes" id="UP001151518">
    <property type="component" value="Unassembled WGS sequence"/>
</dbReference>
<dbReference type="InterPro" id="IPR012340">
    <property type="entry name" value="NA-bd_OB-fold"/>
</dbReference>
<reference evidence="4" key="1">
    <citation type="submission" date="2022-07" db="EMBL/GenBank/DDBJ databases">
        <title>Phylogenomic reconstructions and comparative analyses of Kickxellomycotina fungi.</title>
        <authorList>
            <person name="Reynolds N.K."/>
            <person name="Stajich J.E."/>
            <person name="Barry K."/>
            <person name="Grigoriev I.V."/>
            <person name="Crous P."/>
            <person name="Smith M.E."/>
        </authorList>
    </citation>
    <scope>NUCLEOTIDE SEQUENCE</scope>
    <source>
        <strain evidence="4">NRRL 3115</strain>
    </source>
</reference>
<dbReference type="PANTHER" id="PTHR11289">
    <property type="entry name" value="BREAST CANCER TYPE 2 SUSCEPTIBILITY PROTEIN BRCA2"/>
    <property type="match status" value="1"/>
</dbReference>
<dbReference type="EMBL" id="JANBTW010000023">
    <property type="protein sequence ID" value="KAJ2678231.1"/>
    <property type="molecule type" value="Genomic_DNA"/>
</dbReference>
<organism evidence="4 5">
    <name type="scientific">Coemansia spiralis</name>
    <dbReference type="NCBI Taxonomy" id="417178"/>
    <lineage>
        <taxon>Eukaryota</taxon>
        <taxon>Fungi</taxon>
        <taxon>Fungi incertae sedis</taxon>
        <taxon>Zoopagomycota</taxon>
        <taxon>Kickxellomycotina</taxon>
        <taxon>Kickxellomycetes</taxon>
        <taxon>Kickxellales</taxon>
        <taxon>Kickxellaceae</taxon>
        <taxon>Coemansia</taxon>
    </lineage>
</organism>
<evidence type="ECO:0000259" key="3">
    <source>
        <dbReference type="Pfam" id="PF09169"/>
    </source>
</evidence>
<feature type="region of interest" description="Disordered" evidence="1">
    <location>
        <begin position="220"/>
        <end position="240"/>
    </location>
</feature>
<name>A0A9W8G8H9_9FUNG</name>